<name>A0A1W2A716_9BURK</name>
<dbReference type="EMBL" id="FWXJ01000008">
    <property type="protein sequence ID" value="SMC56495.1"/>
    <property type="molecule type" value="Genomic_DNA"/>
</dbReference>
<dbReference type="Pfam" id="PF08843">
    <property type="entry name" value="AbiEii"/>
    <property type="match status" value="1"/>
</dbReference>
<proteinExistence type="predicted"/>
<gene>
    <name evidence="1" type="ORF">SAMN06296008_1082</name>
</gene>
<dbReference type="Proteomes" id="UP000192708">
    <property type="component" value="Unassembled WGS sequence"/>
</dbReference>
<evidence type="ECO:0000313" key="2">
    <source>
        <dbReference type="Proteomes" id="UP000192708"/>
    </source>
</evidence>
<dbReference type="AlphaFoldDB" id="A0A1W2A716"/>
<dbReference type="GO" id="GO:0016740">
    <property type="term" value="F:transferase activity"/>
    <property type="evidence" value="ECO:0007669"/>
    <property type="project" value="UniProtKB-KW"/>
</dbReference>
<protein>
    <submittedName>
        <fullName evidence="1">Nucleotidyl transferase AbiEii toxin, Type IV TA system</fullName>
    </submittedName>
</protein>
<keyword evidence="1" id="KW-0808">Transferase</keyword>
<organism evidence="1 2">
    <name type="scientific">Polynucleobacter kasalickyi</name>
    <dbReference type="NCBI Taxonomy" id="1938817"/>
    <lineage>
        <taxon>Bacteria</taxon>
        <taxon>Pseudomonadati</taxon>
        <taxon>Pseudomonadota</taxon>
        <taxon>Betaproteobacteria</taxon>
        <taxon>Burkholderiales</taxon>
        <taxon>Burkholderiaceae</taxon>
        <taxon>Polynucleobacter</taxon>
    </lineage>
</organism>
<keyword evidence="2" id="KW-1185">Reference proteome</keyword>
<sequence length="295" mass="33592">MMNSPIESHIESLDIPAWVAKASANKRNFREAVHIILTAIGQSTALRTKMIMKGGMLMALRYESSRFTKDADFSTRELYIQGNEKELIAELEVQLVIANVELSYDTSCKIQRSELKPTGLDKTFPTLALKIGYAPKSNARAMSRLLAKQSPTVVEIDYSYNETVLDTEVLQLVDGLELQAYSLVNLMAEKYRSVLQQTIRNRNRRQDIYDLALLLSHVDRWTHAERVQLRSLIVASAEPKGIKAQADSMTDLRIREMAAKGYEDLAAEVEEPLPEFDKIYQQVLQFYESLPWSQQ</sequence>
<reference evidence="1 2" key="1">
    <citation type="submission" date="2017-04" db="EMBL/GenBank/DDBJ databases">
        <authorList>
            <person name="Afonso C.L."/>
            <person name="Miller P.J."/>
            <person name="Scott M.A."/>
            <person name="Spackman E."/>
            <person name="Goraichik I."/>
            <person name="Dimitrov K.M."/>
            <person name="Suarez D.L."/>
            <person name="Swayne D.E."/>
        </authorList>
    </citation>
    <scope>NUCLEOTIDE SEQUENCE [LARGE SCALE GENOMIC DNA]</scope>
    <source>
        <strain evidence="1 2">VK13</strain>
    </source>
</reference>
<accession>A0A1W2A716</accession>
<evidence type="ECO:0000313" key="1">
    <source>
        <dbReference type="EMBL" id="SMC56495.1"/>
    </source>
</evidence>
<dbReference type="RefSeq" id="WP_084283662.1">
    <property type="nucleotide sequence ID" value="NZ_FWXJ01000008.1"/>
</dbReference>
<dbReference type="InterPro" id="IPR014942">
    <property type="entry name" value="AbiEii"/>
</dbReference>
<dbReference type="OrthoDB" id="9125135at2"/>